<reference evidence="9 10" key="1">
    <citation type="submission" date="2018-11" db="EMBL/GenBank/DDBJ databases">
        <authorList>
            <person name="Criscuolo A."/>
        </authorList>
    </citation>
    <scope>NUCLEOTIDE SEQUENCE [LARGE SCALE GENOMIC DNA]</scope>
    <source>
        <strain evidence="9">ACIP111625</strain>
    </source>
</reference>
<keyword evidence="10" id="KW-1185">Reference proteome</keyword>
<gene>
    <name evidence="9" type="primary">ophA1_1</name>
    <name evidence="9" type="ORF">XINFAN_01359</name>
</gene>
<dbReference type="EC" id="1.-.-.-" evidence="9"/>
<dbReference type="InterPro" id="IPR017927">
    <property type="entry name" value="FAD-bd_FR_type"/>
</dbReference>
<dbReference type="InterPro" id="IPR039261">
    <property type="entry name" value="FNR_nucleotide-bd"/>
</dbReference>
<keyword evidence="2" id="KW-0001">2Fe-2S</keyword>
<evidence type="ECO:0000259" key="7">
    <source>
        <dbReference type="PROSITE" id="PS51085"/>
    </source>
</evidence>
<protein>
    <submittedName>
        <fullName evidence="9">Phthalate dioxygenase reductase</fullName>
        <ecNumber evidence="9">1.-.-.-</ecNumber>
    </submittedName>
</protein>
<dbReference type="CDD" id="cd00207">
    <property type="entry name" value="fer2"/>
    <property type="match status" value="1"/>
</dbReference>
<sequence length="315" mass="33614">MAELLSLTLAAVTPAAEGISLFEFRAGPGQGPLPPFEPGAHLSLMLPSGIERQYSLCNNPDEHGRYVVAVKREAEGRGGSREMHGLVPGQVLRSRPPANHFPLAPAPAPVLLIAGGIGVTPIVAMAHRLARDRRPFRLVFLARSRKEAAFLDTLRDLAGAGLVLHFDDEAAGFYDLAGLLSGADPAAHIHCCGPAPLMEAVRRAAASWPENQLHFEFFANAAEAHAEGDQPFTLILARSRREVAVGAAETPLEALLRQGVDVDYSCTEGTCGTCITRVIEGEVDHRDAVLMPGEKASNIVLCCSRAKGERLTVDL</sequence>
<dbReference type="InterPro" id="IPR006058">
    <property type="entry name" value="2Fe2S_fd_BS"/>
</dbReference>
<evidence type="ECO:0000256" key="3">
    <source>
        <dbReference type="ARBA" id="ARBA00022723"/>
    </source>
</evidence>
<dbReference type="InterPro" id="IPR036010">
    <property type="entry name" value="2Fe-2S_ferredoxin-like_sf"/>
</dbReference>
<dbReference type="PROSITE" id="PS00197">
    <property type="entry name" value="2FE2S_FER_1"/>
    <property type="match status" value="1"/>
</dbReference>
<dbReference type="PANTHER" id="PTHR47354">
    <property type="entry name" value="NADH OXIDOREDUCTASE HCR"/>
    <property type="match status" value="1"/>
</dbReference>
<keyword evidence="6" id="KW-0411">Iron-sulfur</keyword>
<dbReference type="Gene3D" id="2.40.30.10">
    <property type="entry name" value="Translation factors"/>
    <property type="match status" value="1"/>
</dbReference>
<dbReference type="InterPro" id="IPR001041">
    <property type="entry name" value="2Fe-2S_ferredoxin-type"/>
</dbReference>
<accession>A0A3P5WTN5</accession>
<dbReference type="GO" id="GO:0051537">
    <property type="term" value="F:2 iron, 2 sulfur cluster binding"/>
    <property type="evidence" value="ECO:0007669"/>
    <property type="project" value="UniProtKB-KW"/>
</dbReference>
<evidence type="ECO:0000313" key="10">
    <source>
        <dbReference type="Proteomes" id="UP000277498"/>
    </source>
</evidence>
<evidence type="ECO:0000256" key="5">
    <source>
        <dbReference type="ARBA" id="ARBA00023004"/>
    </source>
</evidence>
<dbReference type="AlphaFoldDB" id="A0A3P5WTN5"/>
<keyword evidence="3" id="KW-0479">Metal-binding</keyword>
<evidence type="ECO:0000256" key="4">
    <source>
        <dbReference type="ARBA" id="ARBA00023002"/>
    </source>
</evidence>
<dbReference type="SUPFAM" id="SSF63380">
    <property type="entry name" value="Riboflavin synthase domain-like"/>
    <property type="match status" value="1"/>
</dbReference>
<dbReference type="EMBL" id="UXAW01000051">
    <property type="protein sequence ID" value="VDC25015.1"/>
    <property type="molecule type" value="Genomic_DNA"/>
</dbReference>
<keyword evidence="4 9" id="KW-0560">Oxidoreductase</keyword>
<evidence type="ECO:0000259" key="8">
    <source>
        <dbReference type="PROSITE" id="PS51384"/>
    </source>
</evidence>
<proteinExistence type="predicted"/>
<dbReference type="InterPro" id="IPR012675">
    <property type="entry name" value="Beta-grasp_dom_sf"/>
</dbReference>
<evidence type="ECO:0000256" key="2">
    <source>
        <dbReference type="ARBA" id="ARBA00022714"/>
    </source>
</evidence>
<dbReference type="RefSeq" id="WP_124085776.1">
    <property type="nucleotide sequence ID" value="NZ_UXAW01000051.1"/>
</dbReference>
<dbReference type="GO" id="GO:0046872">
    <property type="term" value="F:metal ion binding"/>
    <property type="evidence" value="ECO:0007669"/>
    <property type="project" value="UniProtKB-KW"/>
</dbReference>
<keyword evidence="5" id="KW-0408">Iron</keyword>
<dbReference type="PRINTS" id="PR00409">
    <property type="entry name" value="PHDIOXRDTASE"/>
</dbReference>
<name>A0A3P5WTN5_9RHOB</name>
<dbReference type="PROSITE" id="PS51384">
    <property type="entry name" value="FAD_FR"/>
    <property type="match status" value="1"/>
</dbReference>
<dbReference type="SUPFAM" id="SSF54292">
    <property type="entry name" value="2Fe-2S ferredoxin-like"/>
    <property type="match status" value="1"/>
</dbReference>
<dbReference type="InterPro" id="IPR050415">
    <property type="entry name" value="MRET"/>
</dbReference>
<dbReference type="GO" id="GO:0051213">
    <property type="term" value="F:dioxygenase activity"/>
    <property type="evidence" value="ECO:0007669"/>
    <property type="project" value="UniProtKB-KW"/>
</dbReference>
<keyword evidence="1" id="KW-0285">Flavoprotein</keyword>
<feature type="domain" description="2Fe-2S ferredoxin-type" evidence="7">
    <location>
        <begin position="230"/>
        <end position="315"/>
    </location>
</feature>
<dbReference type="InterPro" id="IPR017938">
    <property type="entry name" value="Riboflavin_synthase-like_b-brl"/>
</dbReference>
<dbReference type="Gene3D" id="3.10.20.30">
    <property type="match status" value="1"/>
</dbReference>
<evidence type="ECO:0000313" key="9">
    <source>
        <dbReference type="EMBL" id="VDC25015.1"/>
    </source>
</evidence>
<evidence type="ECO:0000256" key="1">
    <source>
        <dbReference type="ARBA" id="ARBA00022630"/>
    </source>
</evidence>
<organism evidence="9 10">
    <name type="scientific">Pseudogemmobacter humi</name>
    <dbReference type="NCBI Taxonomy" id="2483812"/>
    <lineage>
        <taxon>Bacteria</taxon>
        <taxon>Pseudomonadati</taxon>
        <taxon>Pseudomonadota</taxon>
        <taxon>Alphaproteobacteria</taxon>
        <taxon>Rhodobacterales</taxon>
        <taxon>Paracoccaceae</taxon>
        <taxon>Pseudogemmobacter</taxon>
    </lineage>
</organism>
<dbReference type="PROSITE" id="PS51085">
    <property type="entry name" value="2FE2S_FER_2"/>
    <property type="match status" value="1"/>
</dbReference>
<feature type="domain" description="FAD-binding FR-type" evidence="8">
    <location>
        <begin position="2"/>
        <end position="104"/>
    </location>
</feature>
<evidence type="ECO:0000256" key="6">
    <source>
        <dbReference type="ARBA" id="ARBA00023014"/>
    </source>
</evidence>
<dbReference type="Gene3D" id="3.40.50.80">
    <property type="entry name" value="Nucleotide-binding domain of ferredoxin-NADP reductase (FNR) module"/>
    <property type="match status" value="1"/>
</dbReference>
<keyword evidence="9" id="KW-0223">Dioxygenase</keyword>
<dbReference type="CDD" id="cd06185">
    <property type="entry name" value="PDR_like"/>
    <property type="match status" value="1"/>
</dbReference>
<dbReference type="OrthoDB" id="9792185at2"/>
<dbReference type="SUPFAM" id="SSF52343">
    <property type="entry name" value="Ferredoxin reductase-like, C-terminal NADP-linked domain"/>
    <property type="match status" value="1"/>
</dbReference>
<dbReference type="Pfam" id="PF00111">
    <property type="entry name" value="Fer2"/>
    <property type="match status" value="1"/>
</dbReference>
<dbReference type="PANTHER" id="PTHR47354:SF1">
    <property type="entry name" value="CARNITINE MONOOXYGENASE REDUCTASE SUBUNIT"/>
    <property type="match status" value="1"/>
</dbReference>
<dbReference type="Proteomes" id="UP000277498">
    <property type="component" value="Unassembled WGS sequence"/>
</dbReference>